<dbReference type="InterPro" id="IPR013078">
    <property type="entry name" value="His_Pase_superF_clade-1"/>
</dbReference>
<reference evidence="1 2" key="1">
    <citation type="submission" date="2019-08" db="EMBL/GenBank/DDBJ databases">
        <authorList>
            <person name="Khan S.A."/>
            <person name="Jeon C.O."/>
            <person name="Jeong S.E."/>
        </authorList>
    </citation>
    <scope>NUCLEOTIDE SEQUENCE [LARGE SCALE GENOMIC DNA]</scope>
    <source>
        <strain evidence="2">IMCC1728</strain>
    </source>
</reference>
<sequence>MGARAWRTPQCIVSSPAQRALDTAQVLADAAGLRAQEIRVDARLYEGSARHLMEVVAELDNRCSHAAVVGHNPELADLGRHLAAELTHLPSAGIAALDFDADNWRDALRSRVIRATLFAPPQRSAHARPDSPSWISP</sequence>
<dbReference type="SUPFAM" id="SSF53254">
    <property type="entry name" value="Phosphoglycerate mutase-like"/>
    <property type="match status" value="1"/>
</dbReference>
<evidence type="ECO:0008006" key="3">
    <source>
        <dbReference type="Google" id="ProtNLM"/>
    </source>
</evidence>
<organism evidence="1 2">
    <name type="scientific">Piscinibacter aquaticus</name>
    <dbReference type="NCBI Taxonomy" id="392597"/>
    <lineage>
        <taxon>Bacteria</taxon>
        <taxon>Pseudomonadati</taxon>
        <taxon>Pseudomonadota</taxon>
        <taxon>Betaproteobacteria</taxon>
        <taxon>Burkholderiales</taxon>
        <taxon>Sphaerotilaceae</taxon>
        <taxon>Piscinibacter</taxon>
    </lineage>
</organism>
<dbReference type="EMBL" id="VOPW01000003">
    <property type="protein sequence ID" value="TXC62040.1"/>
    <property type="molecule type" value="Genomic_DNA"/>
</dbReference>
<dbReference type="InterPro" id="IPR029033">
    <property type="entry name" value="His_PPase_superfam"/>
</dbReference>
<comment type="caution">
    <text evidence="1">The sequence shown here is derived from an EMBL/GenBank/DDBJ whole genome shotgun (WGS) entry which is preliminary data.</text>
</comment>
<dbReference type="CDD" id="cd07067">
    <property type="entry name" value="HP_PGM_like"/>
    <property type="match status" value="1"/>
</dbReference>
<gene>
    <name evidence="1" type="ORF">FSC37_22870</name>
</gene>
<evidence type="ECO:0000313" key="1">
    <source>
        <dbReference type="EMBL" id="TXC62040.1"/>
    </source>
</evidence>
<dbReference type="Pfam" id="PF00300">
    <property type="entry name" value="His_Phos_1"/>
    <property type="match status" value="1"/>
</dbReference>
<accession>A0A5C6TPD1</accession>
<dbReference type="AlphaFoldDB" id="A0A5C6TPD1"/>
<protein>
    <recommendedName>
        <fullName evidence="3">Histidine phosphatase family protein</fullName>
    </recommendedName>
</protein>
<dbReference type="Proteomes" id="UP000321832">
    <property type="component" value="Unassembled WGS sequence"/>
</dbReference>
<dbReference type="Gene3D" id="3.40.50.1240">
    <property type="entry name" value="Phosphoglycerate mutase-like"/>
    <property type="match status" value="1"/>
</dbReference>
<proteinExistence type="predicted"/>
<evidence type="ECO:0000313" key="2">
    <source>
        <dbReference type="Proteomes" id="UP000321832"/>
    </source>
</evidence>
<keyword evidence="2" id="KW-1185">Reference proteome</keyword>
<name>A0A5C6TPD1_9BURK</name>